<gene>
    <name evidence="3" type="ORF">NM961_16100</name>
</gene>
<dbReference type="InterPro" id="IPR028994">
    <property type="entry name" value="Integrin_alpha_N"/>
</dbReference>
<keyword evidence="4" id="KW-1185">Reference proteome</keyword>
<reference evidence="3" key="1">
    <citation type="submission" date="2022-07" db="EMBL/GenBank/DDBJ databases">
        <title>Tahibacter sp., a new gammaproteobacterium isolated from the silt sample collected at pig farm.</title>
        <authorList>
            <person name="Chen H."/>
        </authorList>
    </citation>
    <scope>NUCLEOTIDE SEQUENCE</scope>
    <source>
        <strain evidence="3">P2K</strain>
    </source>
</reference>
<keyword evidence="1 2" id="KW-0732">Signal</keyword>
<accession>A0ABT1QVD2</accession>
<comment type="caution">
    <text evidence="3">The sequence shown here is derived from an EMBL/GenBank/DDBJ whole genome shotgun (WGS) entry which is preliminary data.</text>
</comment>
<sequence>MKSHRIPGTGAALLALAAATPAWAQTAAPYSVAARIELTGYTRNFPWAAADTHLLVAGDLNADGVADLAAATPGVWFTLIVAPDGSFPLAVYRQEDSSSSGIAAADFNNDSKGDLAIGLADRVLINYGNGSGGFTGGPQVAVGSVGPNALITDIAAADFNRDGYVDLAVVDADPLNDARTHGSGGNIIRHRESIALLRGTSDGSVAADPVRPRLPAPQFPLRARREDFNGDGRPELLVGSNDTISLLFNESSSGFAAASLPLYPGGLHAQVDVIASAGGDFNGDGRRDLAAISTFPTANAVGGYYRVHLYRNAPHPSLPYTLTPEINEIALPHPAGALVVTDFNGDTYADVVVGFESAGAHTLAFYAGRNNFTFDPPRYFDGGFDAGAMAVADFNNDGKPDIAVMDCSGGAFVILRHD</sequence>
<dbReference type="Proteomes" id="UP001165498">
    <property type="component" value="Unassembled WGS sequence"/>
</dbReference>
<dbReference type="Pfam" id="PF13517">
    <property type="entry name" value="FG-GAP_3"/>
    <property type="match status" value="3"/>
</dbReference>
<evidence type="ECO:0000313" key="4">
    <source>
        <dbReference type="Proteomes" id="UP001165498"/>
    </source>
</evidence>
<dbReference type="Gene3D" id="2.130.10.130">
    <property type="entry name" value="Integrin alpha, N-terminal"/>
    <property type="match status" value="2"/>
</dbReference>
<proteinExistence type="predicted"/>
<evidence type="ECO:0000256" key="2">
    <source>
        <dbReference type="SAM" id="SignalP"/>
    </source>
</evidence>
<feature type="signal peptide" evidence="2">
    <location>
        <begin position="1"/>
        <end position="24"/>
    </location>
</feature>
<dbReference type="SUPFAM" id="SSF69318">
    <property type="entry name" value="Integrin alpha N-terminal domain"/>
    <property type="match status" value="2"/>
</dbReference>
<evidence type="ECO:0000256" key="1">
    <source>
        <dbReference type="ARBA" id="ARBA00022729"/>
    </source>
</evidence>
<organism evidence="3 4">
    <name type="scientific">Tahibacter harae</name>
    <dbReference type="NCBI Taxonomy" id="2963937"/>
    <lineage>
        <taxon>Bacteria</taxon>
        <taxon>Pseudomonadati</taxon>
        <taxon>Pseudomonadota</taxon>
        <taxon>Gammaproteobacteria</taxon>
        <taxon>Lysobacterales</taxon>
        <taxon>Rhodanobacteraceae</taxon>
        <taxon>Tahibacter</taxon>
    </lineage>
</organism>
<dbReference type="InterPro" id="IPR013517">
    <property type="entry name" value="FG-GAP"/>
</dbReference>
<feature type="chain" id="PRO_5045838897" evidence="2">
    <location>
        <begin position="25"/>
        <end position="418"/>
    </location>
</feature>
<dbReference type="PANTHER" id="PTHR46580">
    <property type="entry name" value="SENSOR KINASE-RELATED"/>
    <property type="match status" value="1"/>
</dbReference>
<dbReference type="RefSeq" id="WP_255915436.1">
    <property type="nucleotide sequence ID" value="NZ_JANFQO010000015.1"/>
</dbReference>
<dbReference type="EMBL" id="JANFQO010000015">
    <property type="protein sequence ID" value="MCQ4166244.1"/>
    <property type="molecule type" value="Genomic_DNA"/>
</dbReference>
<dbReference type="PANTHER" id="PTHR46580:SF4">
    <property type="entry name" value="ATP_GTP-BINDING PROTEIN"/>
    <property type="match status" value="1"/>
</dbReference>
<evidence type="ECO:0000313" key="3">
    <source>
        <dbReference type="EMBL" id="MCQ4166244.1"/>
    </source>
</evidence>
<protein>
    <submittedName>
        <fullName evidence="3">VCBS repeat-containing protein</fullName>
    </submittedName>
</protein>
<name>A0ABT1QVD2_9GAMM</name>